<comment type="subcellular location">
    <subcellularLocation>
        <location evidence="2">Cell inner membrane</location>
        <topology evidence="2">Multi-pass membrane protein</topology>
    </subcellularLocation>
</comment>
<dbReference type="Pfam" id="PF07219">
    <property type="entry name" value="HemY_N"/>
    <property type="match status" value="1"/>
</dbReference>
<keyword evidence="7 10" id="KW-1133">Transmembrane helix</keyword>
<organism evidence="12 13">
    <name type="scientific">Candidatus Propionivibrio aalborgensis</name>
    <dbReference type="NCBI Taxonomy" id="1860101"/>
    <lineage>
        <taxon>Bacteria</taxon>
        <taxon>Pseudomonadati</taxon>
        <taxon>Pseudomonadota</taxon>
        <taxon>Betaproteobacteria</taxon>
        <taxon>Rhodocyclales</taxon>
        <taxon>Rhodocyclaceae</taxon>
        <taxon>Propionivibrio</taxon>
    </lineage>
</organism>
<dbReference type="GO" id="GO:0005886">
    <property type="term" value="C:plasma membrane"/>
    <property type="evidence" value="ECO:0007669"/>
    <property type="project" value="UniProtKB-SubCell"/>
</dbReference>
<dbReference type="InterPro" id="IPR010817">
    <property type="entry name" value="HemY_N"/>
</dbReference>
<proteinExistence type="predicted"/>
<evidence type="ECO:0000313" key="12">
    <source>
        <dbReference type="EMBL" id="SBT06338.1"/>
    </source>
</evidence>
<feature type="transmembrane region" description="Helical" evidence="10">
    <location>
        <begin position="44"/>
        <end position="66"/>
    </location>
</feature>
<dbReference type="EMBL" id="FLQY01000096">
    <property type="protein sequence ID" value="SBT06338.1"/>
    <property type="molecule type" value="Genomic_DNA"/>
</dbReference>
<dbReference type="RefSeq" id="WP_186410470.1">
    <property type="nucleotide sequence ID" value="NZ_FLQY01000096.1"/>
</dbReference>
<dbReference type="SUPFAM" id="SSF48452">
    <property type="entry name" value="TPR-like"/>
    <property type="match status" value="2"/>
</dbReference>
<evidence type="ECO:0000256" key="7">
    <source>
        <dbReference type="ARBA" id="ARBA00022989"/>
    </source>
</evidence>
<dbReference type="GO" id="GO:0042168">
    <property type="term" value="P:heme metabolic process"/>
    <property type="evidence" value="ECO:0007669"/>
    <property type="project" value="InterPro"/>
</dbReference>
<comment type="pathway">
    <text evidence="3">Porphyrin-containing compound metabolism; protoheme biosynthesis.</text>
</comment>
<dbReference type="AlphaFoldDB" id="A0A1A8XQU5"/>
<dbReference type="InterPro" id="IPR005254">
    <property type="entry name" value="Heme_biosyn_assoc_TPR_pro"/>
</dbReference>
<evidence type="ECO:0000256" key="10">
    <source>
        <dbReference type="SAM" id="Phobius"/>
    </source>
</evidence>
<accession>A0A1A8XQU5</accession>
<keyword evidence="9" id="KW-0627">Porphyrin biosynthesis</keyword>
<keyword evidence="8 10" id="KW-0472">Membrane</keyword>
<evidence type="ECO:0000256" key="5">
    <source>
        <dbReference type="ARBA" id="ARBA00022519"/>
    </source>
</evidence>
<evidence type="ECO:0000256" key="4">
    <source>
        <dbReference type="ARBA" id="ARBA00022475"/>
    </source>
</evidence>
<feature type="domain" description="HemY N-terminal" evidence="11">
    <location>
        <begin position="26"/>
        <end position="130"/>
    </location>
</feature>
<name>A0A1A8XQU5_9RHOO</name>
<dbReference type="UniPathway" id="UPA00252"/>
<dbReference type="GO" id="GO:0006779">
    <property type="term" value="P:porphyrin-containing compound biosynthetic process"/>
    <property type="evidence" value="ECO:0007669"/>
    <property type="project" value="UniProtKB-KW"/>
</dbReference>
<keyword evidence="13" id="KW-1185">Reference proteome</keyword>
<dbReference type="Proteomes" id="UP000199600">
    <property type="component" value="Unassembled WGS sequence"/>
</dbReference>
<gene>
    <name evidence="12" type="ORF">PROAA_1850019</name>
</gene>
<sequence length="394" mass="44957">MKGLLWVLTLFALAVGISLVADFNEGYVLLVYPPYRAEISLNLAILLTLGCFVILYTLLRTLALTLSMPRRVREFRERRRREKAAREFYDVARLIFEGRYSQALKKATGAHAAGQSPALAALLAAHSAQRLREPDKQKEWLDRAAQDDPKMQSACLMLEAEMHIEMRCFDEAVAVLKRLQDTSGRHIAALRLEMRAHQGSGNWDEVLRIARLLEKRNALLPEAAEEIKLKAHRENIRLRQSDLPQIQAYYKKLPSREVSSRLALTYAEALMELGAEDEAQRFIEKQLDKEWNPRLVDIYGLSQGGDPASRIARADKWLPQHHDDSRLLLALGRMCLAQRLWGKAQSYLEASLSLEDRREVRLELARLLEETDRADEATPHYRAAAGNLARLESK</sequence>
<keyword evidence="6 10" id="KW-0812">Transmembrane</keyword>
<evidence type="ECO:0000256" key="6">
    <source>
        <dbReference type="ARBA" id="ARBA00022692"/>
    </source>
</evidence>
<dbReference type="NCBIfam" id="TIGR00540">
    <property type="entry name" value="TPR_hemY_coli"/>
    <property type="match status" value="1"/>
</dbReference>
<comment type="function">
    <text evidence="1">Involved in a late step of protoheme IX synthesis.</text>
</comment>
<evidence type="ECO:0000256" key="8">
    <source>
        <dbReference type="ARBA" id="ARBA00023136"/>
    </source>
</evidence>
<evidence type="ECO:0000256" key="9">
    <source>
        <dbReference type="ARBA" id="ARBA00023244"/>
    </source>
</evidence>
<evidence type="ECO:0000256" key="3">
    <source>
        <dbReference type="ARBA" id="ARBA00004744"/>
    </source>
</evidence>
<evidence type="ECO:0000259" key="11">
    <source>
        <dbReference type="Pfam" id="PF07219"/>
    </source>
</evidence>
<dbReference type="InterPro" id="IPR011990">
    <property type="entry name" value="TPR-like_helical_dom_sf"/>
</dbReference>
<keyword evidence="5" id="KW-0997">Cell inner membrane</keyword>
<reference evidence="12 13" key="1">
    <citation type="submission" date="2016-06" db="EMBL/GenBank/DDBJ databases">
        <authorList>
            <person name="Kjaerup R.B."/>
            <person name="Dalgaard T.S."/>
            <person name="Juul-Madsen H.R."/>
        </authorList>
    </citation>
    <scope>NUCLEOTIDE SEQUENCE [LARGE SCALE GENOMIC DNA]</scope>
    <source>
        <strain evidence="12">2</strain>
    </source>
</reference>
<evidence type="ECO:0000256" key="2">
    <source>
        <dbReference type="ARBA" id="ARBA00004429"/>
    </source>
</evidence>
<protein>
    <submittedName>
        <fullName evidence="12">HemY, N-terminal</fullName>
    </submittedName>
</protein>
<dbReference type="Gene3D" id="1.25.40.10">
    <property type="entry name" value="Tetratricopeptide repeat domain"/>
    <property type="match status" value="2"/>
</dbReference>
<evidence type="ECO:0000256" key="1">
    <source>
        <dbReference type="ARBA" id="ARBA00002962"/>
    </source>
</evidence>
<evidence type="ECO:0000313" key="13">
    <source>
        <dbReference type="Proteomes" id="UP000199600"/>
    </source>
</evidence>
<keyword evidence="4" id="KW-1003">Cell membrane</keyword>